<protein>
    <submittedName>
        <fullName evidence="1">Uncharacterized protein</fullName>
    </submittedName>
</protein>
<name>A0ABS5IZ41_9BACT</name>
<gene>
    <name evidence="1" type="ORF">KE626_12130</name>
</gene>
<organism evidence="1 2">
    <name type="scientific">Chitinophaga hostae</name>
    <dbReference type="NCBI Taxonomy" id="2831022"/>
    <lineage>
        <taxon>Bacteria</taxon>
        <taxon>Pseudomonadati</taxon>
        <taxon>Bacteroidota</taxon>
        <taxon>Chitinophagia</taxon>
        <taxon>Chitinophagales</taxon>
        <taxon>Chitinophagaceae</taxon>
        <taxon>Chitinophaga</taxon>
    </lineage>
</organism>
<evidence type="ECO:0000313" key="1">
    <source>
        <dbReference type="EMBL" id="MBS0028056.1"/>
    </source>
</evidence>
<sequence length="144" mass="16840">MRVAIFFTYLCFLLIRGNEYAFTATQDQSVHHTPVENEYVFSATHHLPETKEITGNRLTTASQRLEYTAIDNTIDKEEEYMVSDDIEEEDPSNFLVRKYKILARYYEALSCPLLSGYLYKSRNAPPSYKGYLSDIYITQRVLRL</sequence>
<keyword evidence="2" id="KW-1185">Reference proteome</keyword>
<dbReference type="Proteomes" id="UP000676386">
    <property type="component" value="Unassembled WGS sequence"/>
</dbReference>
<reference evidence="1 2" key="1">
    <citation type="submission" date="2021-04" db="EMBL/GenBank/DDBJ databases">
        <title>Chitinophaga sp. nov., isolated from the rhizosphere soil.</title>
        <authorList>
            <person name="He S."/>
        </authorList>
    </citation>
    <scope>NUCLEOTIDE SEQUENCE [LARGE SCALE GENOMIC DNA]</scope>
    <source>
        <strain evidence="1 2">2R12</strain>
    </source>
</reference>
<accession>A0ABS5IZ41</accession>
<dbReference type="EMBL" id="JAGTXB010000005">
    <property type="protein sequence ID" value="MBS0028056.1"/>
    <property type="molecule type" value="Genomic_DNA"/>
</dbReference>
<comment type="caution">
    <text evidence="1">The sequence shown here is derived from an EMBL/GenBank/DDBJ whole genome shotgun (WGS) entry which is preliminary data.</text>
</comment>
<evidence type="ECO:0000313" key="2">
    <source>
        <dbReference type="Proteomes" id="UP000676386"/>
    </source>
</evidence>
<proteinExistence type="predicted"/>
<dbReference type="RefSeq" id="WP_211973170.1">
    <property type="nucleotide sequence ID" value="NZ_CBFHAM010000003.1"/>
</dbReference>